<name>A0A0F9SVZ3_9ZZZZ</name>
<gene>
    <name evidence="2" type="ORF">LCGC14_0804290</name>
</gene>
<dbReference type="Gene3D" id="1.10.287.1490">
    <property type="match status" value="1"/>
</dbReference>
<organism evidence="2">
    <name type="scientific">marine sediment metagenome</name>
    <dbReference type="NCBI Taxonomy" id="412755"/>
    <lineage>
        <taxon>unclassified sequences</taxon>
        <taxon>metagenomes</taxon>
        <taxon>ecological metagenomes</taxon>
    </lineage>
</organism>
<feature type="coiled-coil region" evidence="1">
    <location>
        <begin position="179"/>
        <end position="342"/>
    </location>
</feature>
<dbReference type="EMBL" id="LAZR01002183">
    <property type="protein sequence ID" value="KKN33378.1"/>
    <property type="molecule type" value="Genomic_DNA"/>
</dbReference>
<dbReference type="AlphaFoldDB" id="A0A0F9SVZ3"/>
<accession>A0A0F9SVZ3</accession>
<comment type="caution">
    <text evidence="2">The sequence shown here is derived from an EMBL/GenBank/DDBJ whole genome shotgun (WGS) entry which is preliminary data.</text>
</comment>
<protein>
    <submittedName>
        <fullName evidence="2">Uncharacterized protein</fullName>
    </submittedName>
</protein>
<keyword evidence="1" id="KW-0175">Coiled coil</keyword>
<proteinExistence type="predicted"/>
<evidence type="ECO:0000256" key="1">
    <source>
        <dbReference type="SAM" id="Coils"/>
    </source>
</evidence>
<evidence type="ECO:0000313" key="2">
    <source>
        <dbReference type="EMBL" id="KKN33378.1"/>
    </source>
</evidence>
<reference evidence="2" key="1">
    <citation type="journal article" date="2015" name="Nature">
        <title>Complex archaea that bridge the gap between prokaryotes and eukaryotes.</title>
        <authorList>
            <person name="Spang A."/>
            <person name="Saw J.H."/>
            <person name="Jorgensen S.L."/>
            <person name="Zaremba-Niedzwiedzka K."/>
            <person name="Martijn J."/>
            <person name="Lind A.E."/>
            <person name="van Eijk R."/>
            <person name="Schleper C."/>
            <person name="Guy L."/>
            <person name="Ettema T.J."/>
        </authorList>
    </citation>
    <scope>NUCLEOTIDE SEQUENCE</scope>
</reference>
<sequence length="349" mass="40758">MGITLRGIIILHLDKKSEPAIVVQYPENICEDLQISTSGLLSLIEQHKNVKTGPNYLEMQIKRNVSVASFFTGHSQRSFLGKPDHAITIFLSDDDTLPKTFEGQVRRIAFELLPNNESPEFYEEFVKCFELLKRGELDPYYQQMIELTQDIGTKRKRIDDLAQKVSMLVSDRSDHLRNVDDLKDEINGLYTKLDSWSAQMAELNEYNANLTRKIKDFNRTSKAQKEQILNLKSIIGEKAEIEDGAEKLLEQFRKFKRENETLSQNLEKFNETNKNLKFQVVKLKRENEEGLDLIEKLELENKKLTNKTLGMSNERRNVNQQLIDLKKEIKVLRRDRDQYLKLVKKHDLL</sequence>